<evidence type="ECO:0000256" key="1">
    <source>
        <dbReference type="SAM" id="MobiDB-lite"/>
    </source>
</evidence>
<name>A0AAQ3L3X9_9LILI</name>
<dbReference type="EMBL" id="CP136898">
    <property type="protein sequence ID" value="WOL20119.1"/>
    <property type="molecule type" value="Genomic_DNA"/>
</dbReference>
<dbReference type="Proteomes" id="UP001327560">
    <property type="component" value="Chromosome 9"/>
</dbReference>
<dbReference type="PANTHER" id="PTHR24177:SF463">
    <property type="entry name" value="OS09G0331600 PROTEIN"/>
    <property type="match status" value="1"/>
</dbReference>
<protein>
    <recommendedName>
        <fullName evidence="3">PGG domain-containing protein</fullName>
    </recommendedName>
</protein>
<organism evidence="4 5">
    <name type="scientific">Canna indica</name>
    <name type="common">Indian-shot</name>
    <dbReference type="NCBI Taxonomy" id="4628"/>
    <lineage>
        <taxon>Eukaryota</taxon>
        <taxon>Viridiplantae</taxon>
        <taxon>Streptophyta</taxon>
        <taxon>Embryophyta</taxon>
        <taxon>Tracheophyta</taxon>
        <taxon>Spermatophyta</taxon>
        <taxon>Magnoliopsida</taxon>
        <taxon>Liliopsida</taxon>
        <taxon>Zingiberales</taxon>
        <taxon>Cannaceae</taxon>
        <taxon>Canna</taxon>
    </lineage>
</organism>
<accession>A0AAQ3L3X9</accession>
<feature type="transmembrane region" description="Helical" evidence="2">
    <location>
        <begin position="42"/>
        <end position="60"/>
    </location>
</feature>
<keyword evidence="2" id="KW-1133">Transmembrane helix</keyword>
<proteinExistence type="predicted"/>
<evidence type="ECO:0000313" key="5">
    <source>
        <dbReference type="Proteomes" id="UP001327560"/>
    </source>
</evidence>
<dbReference type="PANTHER" id="PTHR24177">
    <property type="entry name" value="CASKIN"/>
    <property type="match status" value="1"/>
</dbReference>
<feature type="domain" description="PGG" evidence="3">
    <location>
        <begin position="35"/>
        <end position="104"/>
    </location>
</feature>
<sequence>MIPKELKNNRDNKDKTTRETFTETHKGMLAKCQQSLTETSKLCASLVAAVVFASSFSIPGEKEKFDDPEFFDRPVFKVFSHSYVIGLSFATTALVLFVSLVISPYKEQQFWRAIPT</sequence>
<feature type="transmembrane region" description="Helical" evidence="2">
    <location>
        <begin position="80"/>
        <end position="102"/>
    </location>
</feature>
<keyword evidence="2" id="KW-0472">Membrane</keyword>
<evidence type="ECO:0000313" key="4">
    <source>
        <dbReference type="EMBL" id="WOL20119.1"/>
    </source>
</evidence>
<dbReference type="Pfam" id="PF13962">
    <property type="entry name" value="PGG"/>
    <property type="match status" value="1"/>
</dbReference>
<feature type="region of interest" description="Disordered" evidence="1">
    <location>
        <begin position="1"/>
        <end position="20"/>
    </location>
</feature>
<evidence type="ECO:0000256" key="2">
    <source>
        <dbReference type="SAM" id="Phobius"/>
    </source>
</evidence>
<gene>
    <name evidence="4" type="ORF">Cni_G28921</name>
</gene>
<keyword evidence="5" id="KW-1185">Reference proteome</keyword>
<dbReference type="InterPro" id="IPR026961">
    <property type="entry name" value="PGG_dom"/>
</dbReference>
<dbReference type="GO" id="GO:0016020">
    <property type="term" value="C:membrane"/>
    <property type="evidence" value="ECO:0007669"/>
    <property type="project" value="TreeGrafter"/>
</dbReference>
<evidence type="ECO:0000259" key="3">
    <source>
        <dbReference type="Pfam" id="PF13962"/>
    </source>
</evidence>
<reference evidence="4 5" key="1">
    <citation type="submission" date="2023-10" db="EMBL/GenBank/DDBJ databases">
        <title>Chromosome-scale genome assembly provides insights into flower coloration mechanisms of Canna indica.</title>
        <authorList>
            <person name="Li C."/>
        </authorList>
    </citation>
    <scope>NUCLEOTIDE SEQUENCE [LARGE SCALE GENOMIC DNA]</scope>
    <source>
        <tissue evidence="4">Flower</tissue>
    </source>
</reference>
<keyword evidence="2" id="KW-0812">Transmembrane</keyword>
<dbReference type="AlphaFoldDB" id="A0AAQ3L3X9"/>